<dbReference type="AlphaFoldDB" id="A0A9P6QTG5"/>
<feature type="region of interest" description="Disordered" evidence="1">
    <location>
        <begin position="98"/>
        <end position="118"/>
    </location>
</feature>
<feature type="non-terminal residue" evidence="2">
    <location>
        <position position="1"/>
    </location>
</feature>
<evidence type="ECO:0000256" key="1">
    <source>
        <dbReference type="SAM" id="MobiDB-lite"/>
    </source>
</evidence>
<protein>
    <submittedName>
        <fullName evidence="2">Uncharacterized protein</fullName>
    </submittedName>
</protein>
<evidence type="ECO:0000313" key="3">
    <source>
        <dbReference type="Proteomes" id="UP000823405"/>
    </source>
</evidence>
<gene>
    <name evidence="2" type="ORF">BGZ97_006333</name>
</gene>
<proteinExistence type="predicted"/>
<accession>A0A9P6QTG5</accession>
<comment type="caution">
    <text evidence="2">The sequence shown here is derived from an EMBL/GenBank/DDBJ whole genome shotgun (WGS) entry which is preliminary data.</text>
</comment>
<sequence>GEFYITSTEHVDSDKFGIYKYTVTPKSWFGDNGFIVEHSGYLKVTATGLDTVDVTEDNGLIVFSGNGSSYKLLAPLQDNPANVTSGCVVLKHQVLEAIPGHPTGPGHHHTSPPASTTTKPVVSLEIDQGDQDDGVFVPLAGNSASSTAKLEETLRLAGIKYDRASDDSGKGFFIPFDDNGVCHKTKVIAALNLHDIKYTKATGSKALAVPWSTNIPGKGYFIEFVENDAPRMTVIDAVFKLHNIKYKNCSLK</sequence>
<reference evidence="2" key="1">
    <citation type="journal article" date="2020" name="Fungal Divers.">
        <title>Resolving the Mortierellaceae phylogeny through synthesis of multi-gene phylogenetics and phylogenomics.</title>
        <authorList>
            <person name="Vandepol N."/>
            <person name="Liber J."/>
            <person name="Desiro A."/>
            <person name="Na H."/>
            <person name="Kennedy M."/>
            <person name="Barry K."/>
            <person name="Grigoriev I.V."/>
            <person name="Miller A.N."/>
            <person name="O'Donnell K."/>
            <person name="Stajich J.E."/>
            <person name="Bonito G."/>
        </authorList>
    </citation>
    <scope>NUCLEOTIDE SEQUENCE</scope>
    <source>
        <strain evidence="2">NVP60</strain>
    </source>
</reference>
<name>A0A9P6QTG5_9FUNG</name>
<keyword evidence="3" id="KW-1185">Reference proteome</keyword>
<feature type="compositionally biased region" description="Low complexity" evidence="1">
    <location>
        <begin position="99"/>
        <end position="118"/>
    </location>
</feature>
<dbReference type="EMBL" id="JAAAIN010002801">
    <property type="protein sequence ID" value="KAG0289977.1"/>
    <property type="molecule type" value="Genomic_DNA"/>
</dbReference>
<evidence type="ECO:0000313" key="2">
    <source>
        <dbReference type="EMBL" id="KAG0289977.1"/>
    </source>
</evidence>
<organism evidence="2 3">
    <name type="scientific">Linnemannia gamsii</name>
    <dbReference type="NCBI Taxonomy" id="64522"/>
    <lineage>
        <taxon>Eukaryota</taxon>
        <taxon>Fungi</taxon>
        <taxon>Fungi incertae sedis</taxon>
        <taxon>Mucoromycota</taxon>
        <taxon>Mortierellomycotina</taxon>
        <taxon>Mortierellomycetes</taxon>
        <taxon>Mortierellales</taxon>
        <taxon>Mortierellaceae</taxon>
        <taxon>Linnemannia</taxon>
    </lineage>
</organism>
<dbReference type="Proteomes" id="UP000823405">
    <property type="component" value="Unassembled WGS sequence"/>
</dbReference>